<dbReference type="InterPro" id="IPR001478">
    <property type="entry name" value="PDZ"/>
</dbReference>
<evidence type="ECO:0000256" key="1">
    <source>
        <dbReference type="ARBA" id="ARBA00010541"/>
    </source>
</evidence>
<evidence type="ECO:0000313" key="6">
    <source>
        <dbReference type="EMBL" id="RKS75378.1"/>
    </source>
</evidence>
<dbReference type="PANTHER" id="PTHR43343">
    <property type="entry name" value="PEPTIDASE S12"/>
    <property type="match status" value="1"/>
</dbReference>
<organism evidence="6 7">
    <name type="scientific">Motilibacter peucedani</name>
    <dbReference type="NCBI Taxonomy" id="598650"/>
    <lineage>
        <taxon>Bacteria</taxon>
        <taxon>Bacillati</taxon>
        <taxon>Actinomycetota</taxon>
        <taxon>Actinomycetes</taxon>
        <taxon>Motilibacterales</taxon>
        <taxon>Motilibacteraceae</taxon>
        <taxon>Motilibacter</taxon>
    </lineage>
</organism>
<dbReference type="AlphaFoldDB" id="A0A420XQ16"/>
<dbReference type="Pfam" id="PF13180">
    <property type="entry name" value="PDZ_2"/>
    <property type="match status" value="1"/>
</dbReference>
<dbReference type="GO" id="GO:0004252">
    <property type="term" value="F:serine-type endopeptidase activity"/>
    <property type="evidence" value="ECO:0007669"/>
    <property type="project" value="InterPro"/>
</dbReference>
<evidence type="ECO:0000313" key="7">
    <source>
        <dbReference type="Proteomes" id="UP000281955"/>
    </source>
</evidence>
<dbReference type="SUPFAM" id="SSF50156">
    <property type="entry name" value="PDZ domain-like"/>
    <property type="match status" value="1"/>
</dbReference>
<dbReference type="InterPro" id="IPR001940">
    <property type="entry name" value="Peptidase_S1C"/>
</dbReference>
<dbReference type="PROSITE" id="PS50106">
    <property type="entry name" value="PDZ"/>
    <property type="match status" value="1"/>
</dbReference>
<dbReference type="GO" id="GO:0006508">
    <property type="term" value="P:proteolysis"/>
    <property type="evidence" value="ECO:0007669"/>
    <property type="project" value="UniProtKB-KW"/>
</dbReference>
<feature type="compositionally biased region" description="Polar residues" evidence="4">
    <location>
        <begin position="1"/>
        <end position="16"/>
    </location>
</feature>
<dbReference type="InterPro" id="IPR009003">
    <property type="entry name" value="Peptidase_S1_PA"/>
</dbReference>
<dbReference type="RefSeq" id="WP_121193159.1">
    <property type="nucleotide sequence ID" value="NZ_RBWV01000011.1"/>
</dbReference>
<dbReference type="Proteomes" id="UP000281955">
    <property type="component" value="Unassembled WGS sequence"/>
</dbReference>
<dbReference type="Pfam" id="PF13365">
    <property type="entry name" value="Trypsin_2"/>
    <property type="match status" value="1"/>
</dbReference>
<dbReference type="InterPro" id="IPR043504">
    <property type="entry name" value="Peptidase_S1_PA_chymotrypsin"/>
</dbReference>
<dbReference type="Gene3D" id="2.40.10.10">
    <property type="entry name" value="Trypsin-like serine proteases"/>
    <property type="match status" value="2"/>
</dbReference>
<proteinExistence type="inferred from homology"/>
<feature type="region of interest" description="Disordered" evidence="4">
    <location>
        <begin position="283"/>
        <end position="312"/>
    </location>
</feature>
<evidence type="ECO:0000256" key="4">
    <source>
        <dbReference type="SAM" id="MobiDB-lite"/>
    </source>
</evidence>
<sequence>MNDDTTPNQPHGTSPESGAWWAGSDGRTSRGPQPPYATGPSGLGYGPAAGTPQPPAYGPTGPDYQRPYTAPAGATPELLTPSVPGPAPVRGASWARRTAAAAVIAVVALAGGTAGALITHATDDGDSTAAAAPAFASTSAAAATTAPTQSLAQVAAKVTPSVVSVSFTSDSGAGEGSGVILTADGQILTNNHVVAAVANGGTLTVKFSDGKSAKARILGRDPSTDLAVIRAEGVSGLTPATLGSSSSLHVGDTVLAIGNPLGLEGSVSAGIVSALHRSVDIPAEEEQQSPQQMFPGLGSQSQPQSQSSSSGGTVLKNAIQTDAAVNPGNSGGALVDAAGRVVGINSAIASLSSGSGESGSIGVGFAIPIDTAKVIAAQLAKGETVRHPLLGVSISDSTDGSSGALVGSVSAGSGAAAAGIAKGDVITSVGGQAVNDADGLQAVISGHQPGDKVEVVYTRGGSSHTVTVTLGASAS</sequence>
<evidence type="ECO:0000256" key="2">
    <source>
        <dbReference type="ARBA" id="ARBA00022670"/>
    </source>
</evidence>
<dbReference type="InterPro" id="IPR051201">
    <property type="entry name" value="Chloro_Bact_Ser_Proteases"/>
</dbReference>
<feature type="region of interest" description="Disordered" evidence="4">
    <location>
        <begin position="1"/>
        <end position="84"/>
    </location>
</feature>
<evidence type="ECO:0000259" key="5">
    <source>
        <dbReference type="PROSITE" id="PS50106"/>
    </source>
</evidence>
<reference evidence="6 7" key="1">
    <citation type="submission" date="2018-10" db="EMBL/GenBank/DDBJ databases">
        <title>Genomic Encyclopedia of Archaeal and Bacterial Type Strains, Phase II (KMG-II): from individual species to whole genera.</title>
        <authorList>
            <person name="Goeker M."/>
        </authorList>
    </citation>
    <scope>NUCLEOTIDE SEQUENCE [LARGE SCALE GENOMIC DNA]</scope>
    <source>
        <strain evidence="6 7">RP-AC37</strain>
    </source>
</reference>
<dbReference type="PANTHER" id="PTHR43343:SF3">
    <property type="entry name" value="PROTEASE DO-LIKE 8, CHLOROPLASTIC"/>
    <property type="match status" value="1"/>
</dbReference>
<dbReference type="OrthoDB" id="9758917at2"/>
<keyword evidence="2 6" id="KW-0645">Protease</keyword>
<dbReference type="InterPro" id="IPR036034">
    <property type="entry name" value="PDZ_sf"/>
</dbReference>
<keyword evidence="7" id="KW-1185">Reference proteome</keyword>
<feature type="compositionally biased region" description="Low complexity" evidence="4">
    <location>
        <begin position="295"/>
        <end position="312"/>
    </location>
</feature>
<dbReference type="PRINTS" id="PR00834">
    <property type="entry name" value="PROTEASES2C"/>
</dbReference>
<accession>A0A420XQ16</accession>
<feature type="domain" description="PDZ" evidence="5">
    <location>
        <begin position="376"/>
        <end position="461"/>
    </location>
</feature>
<comment type="similarity">
    <text evidence="1">Belongs to the peptidase S1C family.</text>
</comment>
<dbReference type="EMBL" id="RBWV01000011">
    <property type="protein sequence ID" value="RKS75378.1"/>
    <property type="molecule type" value="Genomic_DNA"/>
</dbReference>
<dbReference type="SMART" id="SM00228">
    <property type="entry name" value="PDZ"/>
    <property type="match status" value="1"/>
</dbReference>
<name>A0A420XQ16_9ACTN</name>
<dbReference type="InParanoid" id="A0A420XQ16"/>
<gene>
    <name evidence="6" type="ORF">CLV35_1841</name>
</gene>
<comment type="caution">
    <text evidence="6">The sequence shown here is derived from an EMBL/GenBank/DDBJ whole genome shotgun (WGS) entry which is preliminary data.</text>
</comment>
<dbReference type="Gene3D" id="2.30.42.10">
    <property type="match status" value="1"/>
</dbReference>
<dbReference type="SUPFAM" id="SSF50494">
    <property type="entry name" value="Trypsin-like serine proteases"/>
    <property type="match status" value="1"/>
</dbReference>
<evidence type="ECO:0000256" key="3">
    <source>
        <dbReference type="ARBA" id="ARBA00022801"/>
    </source>
</evidence>
<protein>
    <submittedName>
        <fullName evidence="6">Putative serine protease PepD</fullName>
    </submittedName>
</protein>
<keyword evidence="3" id="KW-0378">Hydrolase</keyword>